<feature type="compositionally biased region" description="Low complexity" evidence="14">
    <location>
        <begin position="244"/>
        <end position="256"/>
    </location>
</feature>
<evidence type="ECO:0000256" key="4">
    <source>
        <dbReference type="ARBA" id="ARBA00022723"/>
    </source>
</evidence>
<evidence type="ECO:0000256" key="8">
    <source>
        <dbReference type="ARBA" id="ARBA00023015"/>
    </source>
</evidence>
<dbReference type="GO" id="GO:0008270">
    <property type="term" value="F:zinc ion binding"/>
    <property type="evidence" value="ECO:0007669"/>
    <property type="project" value="UniProtKB-KW"/>
</dbReference>
<keyword evidence="3" id="KW-0808">Transferase</keyword>
<keyword evidence="4 12" id="KW-0479">Metal-binding</keyword>
<dbReference type="GO" id="GO:0005634">
    <property type="term" value="C:nucleus"/>
    <property type="evidence" value="ECO:0007669"/>
    <property type="project" value="UniProtKB-SubCell"/>
</dbReference>
<dbReference type="SMART" id="SM00551">
    <property type="entry name" value="ZnF_TAZ"/>
    <property type="match status" value="1"/>
</dbReference>
<evidence type="ECO:0000256" key="13">
    <source>
        <dbReference type="SAM" id="Coils"/>
    </source>
</evidence>
<dbReference type="InterPro" id="IPR035898">
    <property type="entry name" value="TAZ_dom_sf"/>
</dbReference>
<feature type="coiled-coil region" evidence="13">
    <location>
        <begin position="157"/>
        <end position="191"/>
    </location>
</feature>
<comment type="subcellular location">
    <subcellularLocation>
        <location evidence="1">Nucleus</location>
    </subcellularLocation>
</comment>
<reference evidence="17" key="1">
    <citation type="submission" date="2022-11" db="UniProtKB">
        <authorList>
            <consortium name="WormBaseParasite"/>
        </authorList>
    </citation>
    <scope>IDENTIFICATION</scope>
</reference>
<evidence type="ECO:0000256" key="10">
    <source>
        <dbReference type="ARBA" id="ARBA00023242"/>
    </source>
</evidence>
<evidence type="ECO:0000256" key="14">
    <source>
        <dbReference type="SAM" id="MobiDB-lite"/>
    </source>
</evidence>
<keyword evidence="7" id="KW-0156">Chromatin regulator</keyword>
<dbReference type="InterPro" id="IPR044736">
    <property type="entry name" value="Gid1/RanBPM/SPLA_SPRY"/>
</dbReference>
<keyword evidence="9" id="KW-0804">Transcription</keyword>
<dbReference type="WBParaSite" id="Gr19_v10_g1113.t1">
    <property type="protein sequence ID" value="Gr19_v10_g1113.t1"/>
    <property type="gene ID" value="Gr19_v10_g1113"/>
</dbReference>
<dbReference type="Gene3D" id="1.20.1020.10">
    <property type="entry name" value="TAZ domain"/>
    <property type="match status" value="1"/>
</dbReference>
<evidence type="ECO:0000313" key="16">
    <source>
        <dbReference type="Proteomes" id="UP000887572"/>
    </source>
</evidence>
<feature type="zinc finger region" description="TAZ-type" evidence="12">
    <location>
        <begin position="266"/>
        <end position="354"/>
    </location>
</feature>
<organism evidence="16 17">
    <name type="scientific">Globodera rostochiensis</name>
    <name type="common">Golden nematode worm</name>
    <name type="synonym">Heterodera rostochiensis</name>
    <dbReference type="NCBI Taxonomy" id="31243"/>
    <lineage>
        <taxon>Eukaryota</taxon>
        <taxon>Metazoa</taxon>
        <taxon>Ecdysozoa</taxon>
        <taxon>Nematoda</taxon>
        <taxon>Chromadorea</taxon>
        <taxon>Rhabditida</taxon>
        <taxon>Tylenchina</taxon>
        <taxon>Tylenchomorpha</taxon>
        <taxon>Tylenchoidea</taxon>
        <taxon>Heteroderidae</taxon>
        <taxon>Heteroderinae</taxon>
        <taxon>Globodera</taxon>
    </lineage>
</organism>
<proteinExistence type="predicted"/>
<dbReference type="InterPro" id="IPR043136">
    <property type="entry name" value="B30.2/SPRY_sf"/>
</dbReference>
<keyword evidence="5 12" id="KW-0863">Zinc-finger</keyword>
<evidence type="ECO:0000313" key="17">
    <source>
        <dbReference type="WBParaSite" id="Gr19_v10_g1113.t1"/>
    </source>
</evidence>
<dbReference type="CDD" id="cd12885">
    <property type="entry name" value="SPRY_RanBP_like"/>
    <property type="match status" value="1"/>
</dbReference>
<keyword evidence="13" id="KW-0175">Coiled coil</keyword>
<dbReference type="InterPro" id="IPR000197">
    <property type="entry name" value="Znf_TAZ"/>
</dbReference>
<dbReference type="SUPFAM" id="SSF57933">
    <property type="entry name" value="TAZ domain"/>
    <property type="match status" value="1"/>
</dbReference>
<name>A0A914GWT7_GLORO</name>
<keyword evidence="6 12" id="KW-0862">Zinc</keyword>
<accession>A0A914GWT7</accession>
<evidence type="ECO:0000259" key="15">
    <source>
        <dbReference type="PROSITE" id="PS50134"/>
    </source>
</evidence>
<dbReference type="GO" id="GO:0000123">
    <property type="term" value="C:histone acetyltransferase complex"/>
    <property type="evidence" value="ECO:0007669"/>
    <property type="project" value="TreeGrafter"/>
</dbReference>
<keyword evidence="16" id="KW-1185">Reference proteome</keyword>
<evidence type="ECO:0000256" key="11">
    <source>
        <dbReference type="ARBA" id="ARBA00048017"/>
    </source>
</evidence>
<comment type="catalytic activity">
    <reaction evidence="11">
        <text>L-lysyl-[protein] + acetyl-CoA = N(6)-acetyl-L-lysyl-[protein] + CoA + H(+)</text>
        <dbReference type="Rhea" id="RHEA:45948"/>
        <dbReference type="Rhea" id="RHEA-COMP:9752"/>
        <dbReference type="Rhea" id="RHEA-COMP:10731"/>
        <dbReference type="ChEBI" id="CHEBI:15378"/>
        <dbReference type="ChEBI" id="CHEBI:29969"/>
        <dbReference type="ChEBI" id="CHEBI:57287"/>
        <dbReference type="ChEBI" id="CHEBI:57288"/>
        <dbReference type="ChEBI" id="CHEBI:61930"/>
        <dbReference type="EC" id="2.3.1.48"/>
    </reaction>
</comment>
<evidence type="ECO:0000256" key="1">
    <source>
        <dbReference type="ARBA" id="ARBA00004123"/>
    </source>
</evidence>
<dbReference type="PANTHER" id="PTHR13808">
    <property type="entry name" value="CBP/P300-RELATED"/>
    <property type="match status" value="1"/>
</dbReference>
<sequence>MDSPTSEASFDFGDILTAERGGGTFKENGGTFEVEEKSGDELGAADHQGQTKSCQLLANVVVLQHQTLLKMEEYQKEQRHNQTEICAQIGELKKLVGPVPAGALTEQRRAEAVQFLQNITHNVSRHLRRRHLRSRLLRRRHLRSAGNQTFAALRANVAATEKEHQKLLMDHEVLRAEIAEMKRLQKMQEQRQAQMLQRLDEYGTEAVREGMEDGTEMVKEGTDDGTKAALNRLNARQLRGGVVQQQNQQQQQQMPGSCGGGGPLQDDEKRKLVQQQLVLLLHAHKCQQRERFELPQHRLPCTLLYCAVIKGVLEHMVGCTAGRQCQYKHCTTSRQIIAHWNNCSEDECPVCKPVKRWYTNGTAADRRQALTPHNRWDVVACCKGLTLIEPKRLIVQCDGEFNDCVCCGVFAERPIPKKNVGIFYYELKILQNKGSVGIGLASKQMPVEGYSAVCKGAYAYLAWLVVPGDVVGYGLNLGTRQVIYTRNGARLDTKDVLPSHSASDLFPYALLPSFGDKVEANFGPNFLFNIADGI</sequence>
<dbReference type="Proteomes" id="UP000887572">
    <property type="component" value="Unplaced"/>
</dbReference>
<dbReference type="InterPro" id="IPR013320">
    <property type="entry name" value="ConA-like_dom_sf"/>
</dbReference>
<dbReference type="PANTHER" id="PTHR13808:SF1">
    <property type="entry name" value="HISTONE ACETYLTRANSFERASE"/>
    <property type="match status" value="1"/>
</dbReference>
<feature type="region of interest" description="Disordered" evidence="14">
    <location>
        <begin position="244"/>
        <end position="265"/>
    </location>
</feature>
<dbReference type="EC" id="2.3.1.48" evidence="2"/>
<feature type="domain" description="TAZ-type" evidence="15">
    <location>
        <begin position="266"/>
        <end position="354"/>
    </location>
</feature>
<evidence type="ECO:0000256" key="5">
    <source>
        <dbReference type="ARBA" id="ARBA00022771"/>
    </source>
</evidence>
<dbReference type="Gene3D" id="2.60.120.920">
    <property type="match status" value="1"/>
</dbReference>
<keyword evidence="8" id="KW-0805">Transcription regulation</keyword>
<dbReference type="GO" id="GO:0005667">
    <property type="term" value="C:transcription regulator complex"/>
    <property type="evidence" value="ECO:0007669"/>
    <property type="project" value="TreeGrafter"/>
</dbReference>
<evidence type="ECO:0000256" key="12">
    <source>
        <dbReference type="PROSITE-ProRule" id="PRU00203"/>
    </source>
</evidence>
<keyword evidence="10" id="KW-0539">Nucleus</keyword>
<dbReference type="InterPro" id="IPR013178">
    <property type="entry name" value="Histone_AcTrfase_Rtt109/CBP"/>
</dbReference>
<dbReference type="GO" id="GO:0045944">
    <property type="term" value="P:positive regulation of transcription by RNA polymerase II"/>
    <property type="evidence" value="ECO:0007669"/>
    <property type="project" value="TreeGrafter"/>
</dbReference>
<protein>
    <recommendedName>
        <fullName evidence="2">histone acetyltransferase</fullName>
        <ecNumber evidence="2">2.3.1.48</ecNumber>
    </recommendedName>
</protein>
<dbReference type="GO" id="GO:0004402">
    <property type="term" value="F:histone acetyltransferase activity"/>
    <property type="evidence" value="ECO:0007669"/>
    <property type="project" value="InterPro"/>
</dbReference>
<dbReference type="GO" id="GO:0003713">
    <property type="term" value="F:transcription coactivator activity"/>
    <property type="evidence" value="ECO:0007669"/>
    <property type="project" value="TreeGrafter"/>
</dbReference>
<dbReference type="Pfam" id="PF02135">
    <property type="entry name" value="zf-TAZ"/>
    <property type="match status" value="1"/>
</dbReference>
<evidence type="ECO:0000256" key="6">
    <source>
        <dbReference type="ARBA" id="ARBA00022833"/>
    </source>
</evidence>
<dbReference type="GO" id="GO:0031490">
    <property type="term" value="F:chromatin DNA binding"/>
    <property type="evidence" value="ECO:0007669"/>
    <property type="project" value="TreeGrafter"/>
</dbReference>
<evidence type="ECO:0000256" key="2">
    <source>
        <dbReference type="ARBA" id="ARBA00013184"/>
    </source>
</evidence>
<dbReference type="PROSITE" id="PS50134">
    <property type="entry name" value="ZF_TAZ"/>
    <property type="match status" value="1"/>
</dbReference>
<dbReference type="SUPFAM" id="SSF49899">
    <property type="entry name" value="Concanavalin A-like lectins/glucanases"/>
    <property type="match status" value="1"/>
</dbReference>
<evidence type="ECO:0000256" key="7">
    <source>
        <dbReference type="ARBA" id="ARBA00022853"/>
    </source>
</evidence>
<dbReference type="AlphaFoldDB" id="A0A914GWT7"/>
<evidence type="ECO:0000256" key="3">
    <source>
        <dbReference type="ARBA" id="ARBA00022679"/>
    </source>
</evidence>
<evidence type="ECO:0000256" key="9">
    <source>
        <dbReference type="ARBA" id="ARBA00023163"/>
    </source>
</evidence>